<dbReference type="SUPFAM" id="SSF52156">
    <property type="entry name" value="Initiation factor IF2/eIF5b, domain 3"/>
    <property type="match status" value="1"/>
</dbReference>
<dbReference type="InterPro" id="IPR044145">
    <property type="entry name" value="IF2_II"/>
</dbReference>
<evidence type="ECO:0000256" key="8">
    <source>
        <dbReference type="SAM" id="MobiDB-lite"/>
    </source>
</evidence>
<evidence type="ECO:0000256" key="4">
    <source>
        <dbReference type="ARBA" id="ARBA00022917"/>
    </source>
</evidence>
<dbReference type="GO" id="GO:0003924">
    <property type="term" value="F:GTPase activity"/>
    <property type="evidence" value="ECO:0007669"/>
    <property type="project" value="InterPro"/>
</dbReference>
<dbReference type="InterPro" id="IPR036925">
    <property type="entry name" value="TIF_IF2_dom3_sf"/>
</dbReference>
<dbReference type="PANTHER" id="PTHR43381:SF20">
    <property type="entry name" value="TRANSLATION INITIATION FACTOR IF-2, MITOCHONDRIAL"/>
    <property type="match status" value="1"/>
</dbReference>
<evidence type="ECO:0000256" key="2">
    <source>
        <dbReference type="ARBA" id="ARBA00022540"/>
    </source>
</evidence>
<keyword evidence="5" id="KW-0342">GTP-binding</keyword>
<feature type="compositionally biased region" description="Basic and acidic residues" evidence="8">
    <location>
        <begin position="130"/>
        <end position="139"/>
    </location>
</feature>
<dbReference type="GO" id="GO:0005525">
    <property type="term" value="F:GTP binding"/>
    <property type="evidence" value="ECO:0007669"/>
    <property type="project" value="UniProtKB-KW"/>
</dbReference>
<feature type="region of interest" description="Disordered" evidence="8">
    <location>
        <begin position="96"/>
        <end position="148"/>
    </location>
</feature>
<evidence type="ECO:0000256" key="5">
    <source>
        <dbReference type="ARBA" id="ARBA00023134"/>
    </source>
</evidence>
<dbReference type="CDD" id="cd01887">
    <property type="entry name" value="IF2_eIF5B"/>
    <property type="match status" value="1"/>
</dbReference>
<dbReference type="FunFam" id="3.40.50.10050:FF:000001">
    <property type="entry name" value="Translation initiation factor IF-2"/>
    <property type="match status" value="1"/>
</dbReference>
<comment type="function">
    <text evidence="6">One of the essential components for the initiation of protein synthesis. Protects formylmethionyl-tRNA from spontaneous hydrolysis and promotes its binding to the 30S ribosomal subunits. Also involved in the hydrolysis of GTP during the formation of the 70S ribosomal complex.</text>
</comment>
<dbReference type="InterPro" id="IPR005225">
    <property type="entry name" value="Small_GTP-bd"/>
</dbReference>
<dbReference type="GeneID" id="37268060"/>
<keyword evidence="3" id="KW-0547">Nucleotide-binding</keyword>
<feature type="domain" description="Tr-type G" evidence="9">
    <location>
        <begin position="242"/>
        <end position="456"/>
    </location>
</feature>
<dbReference type="FunFam" id="2.40.30.10:FF:000008">
    <property type="entry name" value="Translation initiation factor IF-2"/>
    <property type="match status" value="1"/>
</dbReference>
<protein>
    <recommendedName>
        <fullName evidence="9">Tr-type G domain-containing protein</fullName>
    </recommendedName>
</protein>
<organism evidence="10 11">
    <name type="scientific">Tilletiopsis washingtonensis</name>
    <dbReference type="NCBI Taxonomy" id="58919"/>
    <lineage>
        <taxon>Eukaryota</taxon>
        <taxon>Fungi</taxon>
        <taxon>Dikarya</taxon>
        <taxon>Basidiomycota</taxon>
        <taxon>Ustilaginomycotina</taxon>
        <taxon>Exobasidiomycetes</taxon>
        <taxon>Entylomatales</taxon>
        <taxon>Entylomatales incertae sedis</taxon>
        <taxon>Tilletiopsis</taxon>
    </lineage>
</organism>
<proteinExistence type="inferred from homology"/>
<dbReference type="SUPFAM" id="SSF50447">
    <property type="entry name" value="Translation proteins"/>
    <property type="match status" value="2"/>
</dbReference>
<dbReference type="InterPro" id="IPR023115">
    <property type="entry name" value="TIF_IF2_dom3"/>
</dbReference>
<keyword evidence="2" id="KW-0396">Initiation factor</keyword>
<dbReference type="Pfam" id="PF11987">
    <property type="entry name" value="IF-2"/>
    <property type="match status" value="1"/>
</dbReference>
<accession>A0A316ZHV5</accession>
<dbReference type="FunFam" id="3.40.50.300:FF:000019">
    <property type="entry name" value="Translation initiation factor IF-2"/>
    <property type="match status" value="1"/>
</dbReference>
<sequence>MQSLALSQKLRSLALLPRLTATAQPPPHCCRCGASTSRALSSSASAAKAKVGSFRNAKWDAKEVERARLAPMVEKKKERDTKRRGKLIERLAAQGIEYQPGLRRKHDEQEEQDDEEAPPPPTFLPRPKKKAPDPSEPKLGKLPKAQLGKKTPVVPSTLALPPYITVAHLAKALGMRMRSLQATMSKSGFTDLRPDLLLSFDDAALLSAEYGMDGVPLDASSADYDIYPTPPLAAEQRSGAPLRPPVVTIMGHVDHGKTTLMDKLRSASVAAGEAGGITQHIGAFSVPVASRRNADGSRDTNAAASSEGVVDTVTFLDTPGHAAFSAMRGRGAAVTDIVVLVVAADDGVMPQTREVIELVESLREEEETSQLKRNAEAKTEGEASKQGGLQLVVAISKTDKPDAEPDRVRRELLAAGVQLEEFGGDVPCVEVSGKTGAGLPELEETLAALAEMADLRAERKDVPPEGFIIESKVDKARGTTATVLVKRGSLGVGDVIVAGRAYSKVRALLDAGGRPIKGRAMPGDPVVVTGWRKLPKAGDEVLGVFDSADGTQKAEQLAKKAVMTRDRVEERRRHGLDVESINENRRQLAAKEELKARREFEERKRKRELREAEAAGVQVSAEEYEATLEAESEEAAADADVKELRLVVKADFSGTIEAVVGAISGIGNADVRVKIVSEGVGEPTDGDVAMAQAVGGHVLGFNVKASRGVLNVAARSIPPVQVHCDDVIYRLMQHVSKQCAELLPPTIETRVLGEATIAQVFKINTQGRQFRNVAGCRVVNGSITANATVRVLRGGGGGADADGKTDAREVVWSGKLDSLKQGKKEVDEIRKGTECGLSFEGFEGFEEGDTVQSFSTVEVPRSL</sequence>
<dbReference type="PRINTS" id="PR00315">
    <property type="entry name" value="ELONGATNFCT"/>
</dbReference>
<dbReference type="Gene3D" id="2.40.30.10">
    <property type="entry name" value="Translation factors"/>
    <property type="match status" value="2"/>
</dbReference>
<dbReference type="GO" id="GO:0005737">
    <property type="term" value="C:cytoplasm"/>
    <property type="evidence" value="ECO:0007669"/>
    <property type="project" value="TreeGrafter"/>
</dbReference>
<keyword evidence="7" id="KW-0175">Coiled coil</keyword>
<dbReference type="CDD" id="cd03692">
    <property type="entry name" value="mtIF2_IVc"/>
    <property type="match status" value="1"/>
</dbReference>
<dbReference type="InterPro" id="IPR053905">
    <property type="entry name" value="EF-G-like_DII"/>
</dbReference>
<dbReference type="OrthoDB" id="361630at2759"/>
<evidence type="ECO:0000313" key="11">
    <source>
        <dbReference type="Proteomes" id="UP000245946"/>
    </source>
</evidence>
<dbReference type="RefSeq" id="XP_025600154.1">
    <property type="nucleotide sequence ID" value="XM_025740514.1"/>
</dbReference>
<dbReference type="CDD" id="cd03702">
    <property type="entry name" value="IF2_mtIF2_II"/>
    <property type="match status" value="1"/>
</dbReference>
<gene>
    <name evidence="10" type="ORF">FA09DRAFT_305876</name>
</gene>
<dbReference type="EMBL" id="KZ819287">
    <property type="protein sequence ID" value="PWN99875.1"/>
    <property type="molecule type" value="Genomic_DNA"/>
</dbReference>
<evidence type="ECO:0000256" key="7">
    <source>
        <dbReference type="SAM" id="Coils"/>
    </source>
</evidence>
<name>A0A316ZHV5_9BASI</name>
<dbReference type="PROSITE" id="PS51722">
    <property type="entry name" value="G_TR_2"/>
    <property type="match status" value="1"/>
</dbReference>
<dbReference type="Pfam" id="PF00009">
    <property type="entry name" value="GTP_EFTU"/>
    <property type="match status" value="1"/>
</dbReference>
<dbReference type="GO" id="GO:0003743">
    <property type="term" value="F:translation initiation factor activity"/>
    <property type="evidence" value="ECO:0007669"/>
    <property type="project" value="UniProtKB-KW"/>
</dbReference>
<dbReference type="AlphaFoldDB" id="A0A316ZHV5"/>
<evidence type="ECO:0000313" key="10">
    <source>
        <dbReference type="EMBL" id="PWN99875.1"/>
    </source>
</evidence>
<dbReference type="Pfam" id="PF22042">
    <property type="entry name" value="EF-G_D2"/>
    <property type="match status" value="1"/>
</dbReference>
<dbReference type="InterPro" id="IPR000795">
    <property type="entry name" value="T_Tr_GTP-bd_dom"/>
</dbReference>
<evidence type="ECO:0000256" key="3">
    <source>
        <dbReference type="ARBA" id="ARBA00022741"/>
    </source>
</evidence>
<keyword evidence="11" id="KW-1185">Reference proteome</keyword>
<dbReference type="STRING" id="58919.A0A316ZHV5"/>
<dbReference type="InterPro" id="IPR027417">
    <property type="entry name" value="P-loop_NTPase"/>
</dbReference>
<comment type="similarity">
    <text evidence="1">Belongs to the TRAFAC class translation factor GTPase superfamily. Classic translation factor GTPase family. IF-2 subfamily.</text>
</comment>
<reference evidence="10 11" key="1">
    <citation type="journal article" date="2018" name="Mol. Biol. Evol.">
        <title>Broad Genomic Sampling Reveals a Smut Pathogenic Ancestry of the Fungal Clade Ustilaginomycotina.</title>
        <authorList>
            <person name="Kijpornyongpan T."/>
            <person name="Mondo S.J."/>
            <person name="Barry K."/>
            <person name="Sandor L."/>
            <person name="Lee J."/>
            <person name="Lipzen A."/>
            <person name="Pangilinan J."/>
            <person name="LaButti K."/>
            <person name="Hainaut M."/>
            <person name="Henrissat B."/>
            <person name="Grigoriev I.V."/>
            <person name="Spatafora J.W."/>
            <person name="Aime M.C."/>
        </authorList>
    </citation>
    <scope>NUCLEOTIDE SEQUENCE [LARGE SCALE GENOMIC DNA]</scope>
    <source>
        <strain evidence="10 11">MCA 4186</strain>
    </source>
</reference>
<dbReference type="Gene3D" id="3.40.50.300">
    <property type="entry name" value="P-loop containing nucleotide triphosphate hydrolases"/>
    <property type="match status" value="1"/>
</dbReference>
<evidence type="ECO:0000256" key="6">
    <source>
        <dbReference type="ARBA" id="ARBA00025162"/>
    </source>
</evidence>
<dbReference type="SUPFAM" id="SSF52540">
    <property type="entry name" value="P-loop containing nucleoside triphosphate hydrolases"/>
    <property type="match status" value="1"/>
</dbReference>
<dbReference type="Gene3D" id="3.40.50.10050">
    <property type="entry name" value="Translation initiation factor IF- 2, domain 3"/>
    <property type="match status" value="1"/>
</dbReference>
<keyword evidence="4" id="KW-0648">Protein biosynthesis</keyword>
<dbReference type="Proteomes" id="UP000245946">
    <property type="component" value="Unassembled WGS sequence"/>
</dbReference>
<evidence type="ECO:0000256" key="1">
    <source>
        <dbReference type="ARBA" id="ARBA00007733"/>
    </source>
</evidence>
<dbReference type="InterPro" id="IPR015760">
    <property type="entry name" value="TIF_IF2"/>
</dbReference>
<dbReference type="PANTHER" id="PTHR43381">
    <property type="entry name" value="TRANSLATION INITIATION FACTOR IF-2-RELATED"/>
    <property type="match status" value="1"/>
</dbReference>
<dbReference type="InterPro" id="IPR009000">
    <property type="entry name" value="Transl_B-barrel_sf"/>
</dbReference>
<dbReference type="NCBIfam" id="TIGR00231">
    <property type="entry name" value="small_GTP"/>
    <property type="match status" value="1"/>
</dbReference>
<feature type="coiled-coil region" evidence="7">
    <location>
        <begin position="584"/>
        <end position="611"/>
    </location>
</feature>
<evidence type="ECO:0000259" key="9">
    <source>
        <dbReference type="PROSITE" id="PS51722"/>
    </source>
</evidence>